<protein>
    <recommendedName>
        <fullName evidence="5">Secreted protein</fullName>
    </recommendedName>
</protein>
<accession>A0A4Z2FDU8</accession>
<keyword evidence="2" id="KW-0732">Signal</keyword>
<sequence>MAHGSRKPRATVVILNWAYLGLTGYCSRHSSVSGSNTDGSSPLRQNRKVRVQTATPDSAATRTVRTLRLLSGYTMARQRSSAIRHKNMTLA</sequence>
<evidence type="ECO:0000313" key="3">
    <source>
        <dbReference type="EMBL" id="TNN39080.1"/>
    </source>
</evidence>
<name>A0A4Z2FDU8_9TELE</name>
<feature type="signal peptide" evidence="2">
    <location>
        <begin position="1"/>
        <end position="23"/>
    </location>
</feature>
<dbReference type="AlphaFoldDB" id="A0A4Z2FDU8"/>
<comment type="caution">
    <text evidence="3">The sequence shown here is derived from an EMBL/GenBank/DDBJ whole genome shotgun (WGS) entry which is preliminary data.</text>
</comment>
<proteinExistence type="predicted"/>
<keyword evidence="4" id="KW-1185">Reference proteome</keyword>
<feature type="compositionally biased region" description="Low complexity" evidence="1">
    <location>
        <begin position="30"/>
        <end position="41"/>
    </location>
</feature>
<evidence type="ECO:0008006" key="5">
    <source>
        <dbReference type="Google" id="ProtNLM"/>
    </source>
</evidence>
<reference evidence="3 4" key="1">
    <citation type="submission" date="2019-03" db="EMBL/GenBank/DDBJ databases">
        <title>First draft genome of Liparis tanakae, snailfish: a comprehensive survey of snailfish specific genes.</title>
        <authorList>
            <person name="Kim W."/>
            <person name="Song I."/>
            <person name="Jeong J.-H."/>
            <person name="Kim D."/>
            <person name="Kim S."/>
            <person name="Ryu S."/>
            <person name="Song J.Y."/>
            <person name="Lee S.K."/>
        </authorList>
    </citation>
    <scope>NUCLEOTIDE SEQUENCE [LARGE SCALE GENOMIC DNA]</scope>
    <source>
        <tissue evidence="3">Muscle</tissue>
    </source>
</reference>
<organism evidence="3 4">
    <name type="scientific">Liparis tanakae</name>
    <name type="common">Tanaka's snailfish</name>
    <dbReference type="NCBI Taxonomy" id="230148"/>
    <lineage>
        <taxon>Eukaryota</taxon>
        <taxon>Metazoa</taxon>
        <taxon>Chordata</taxon>
        <taxon>Craniata</taxon>
        <taxon>Vertebrata</taxon>
        <taxon>Euteleostomi</taxon>
        <taxon>Actinopterygii</taxon>
        <taxon>Neopterygii</taxon>
        <taxon>Teleostei</taxon>
        <taxon>Neoteleostei</taxon>
        <taxon>Acanthomorphata</taxon>
        <taxon>Eupercaria</taxon>
        <taxon>Perciformes</taxon>
        <taxon>Cottioidei</taxon>
        <taxon>Cottales</taxon>
        <taxon>Liparidae</taxon>
        <taxon>Liparis</taxon>
    </lineage>
</organism>
<feature type="chain" id="PRO_5021447561" description="Secreted protein" evidence="2">
    <location>
        <begin position="24"/>
        <end position="91"/>
    </location>
</feature>
<evidence type="ECO:0000313" key="4">
    <source>
        <dbReference type="Proteomes" id="UP000314294"/>
    </source>
</evidence>
<feature type="region of interest" description="Disordered" evidence="1">
    <location>
        <begin position="29"/>
        <end position="58"/>
    </location>
</feature>
<evidence type="ECO:0000256" key="2">
    <source>
        <dbReference type="SAM" id="SignalP"/>
    </source>
</evidence>
<evidence type="ECO:0000256" key="1">
    <source>
        <dbReference type="SAM" id="MobiDB-lite"/>
    </source>
</evidence>
<dbReference type="EMBL" id="SRLO01001310">
    <property type="protein sequence ID" value="TNN39080.1"/>
    <property type="molecule type" value="Genomic_DNA"/>
</dbReference>
<gene>
    <name evidence="3" type="ORF">EYF80_050749</name>
</gene>
<dbReference type="Proteomes" id="UP000314294">
    <property type="component" value="Unassembled WGS sequence"/>
</dbReference>